<protein>
    <submittedName>
        <fullName evidence="3">Antibiotic biosynthesis monooxygenase</fullName>
        <ecNumber evidence="3">1.14.-.-</ecNumber>
    </submittedName>
</protein>
<feature type="region of interest" description="Disordered" evidence="1">
    <location>
        <begin position="97"/>
        <end position="118"/>
    </location>
</feature>
<dbReference type="Gene3D" id="3.30.70.100">
    <property type="match status" value="1"/>
</dbReference>
<evidence type="ECO:0000256" key="1">
    <source>
        <dbReference type="SAM" id="MobiDB-lite"/>
    </source>
</evidence>
<proteinExistence type="predicted"/>
<gene>
    <name evidence="3" type="ORF">ABOD76_19725</name>
</gene>
<dbReference type="PANTHER" id="PTHR34474">
    <property type="entry name" value="SIGNAL TRANSDUCTION PROTEIN TRAP"/>
    <property type="match status" value="1"/>
</dbReference>
<dbReference type="InterPro" id="IPR050404">
    <property type="entry name" value="Heme-degrading_MO"/>
</dbReference>
<feature type="compositionally biased region" description="Basic and acidic residues" evidence="1">
    <location>
        <begin position="97"/>
        <end position="108"/>
    </location>
</feature>
<evidence type="ECO:0000313" key="3">
    <source>
        <dbReference type="EMBL" id="XBV85626.1"/>
    </source>
</evidence>
<reference evidence="3" key="1">
    <citation type="submission" date="2024-06" db="EMBL/GenBank/DDBJ databases">
        <title>Draft Genome Sequence of Deinococcus sonorensis Type Strain KR-87, a Biofilm Producing Representative of the Genus Deinococcus.</title>
        <authorList>
            <person name="Boren L.S."/>
            <person name="Grosso R.A."/>
            <person name="Hugenberg-Cox A.N."/>
            <person name="Hill J.T.E."/>
            <person name="Albert C.M."/>
            <person name="Tuohy J.M."/>
        </authorList>
    </citation>
    <scope>NUCLEOTIDE SEQUENCE</scope>
    <source>
        <strain evidence="3">KR-87</strain>
    </source>
</reference>
<dbReference type="RefSeq" id="WP_350243666.1">
    <property type="nucleotide sequence ID" value="NZ_CP158299.1"/>
</dbReference>
<dbReference type="SUPFAM" id="SSF54909">
    <property type="entry name" value="Dimeric alpha+beta barrel"/>
    <property type="match status" value="1"/>
</dbReference>
<dbReference type="InterPro" id="IPR011008">
    <property type="entry name" value="Dimeric_a/b-barrel"/>
</dbReference>
<evidence type="ECO:0000259" key="2">
    <source>
        <dbReference type="PROSITE" id="PS51725"/>
    </source>
</evidence>
<organism evidence="3">
    <name type="scientific">Deinococcus sonorensis KR-87</name>
    <dbReference type="NCBI Taxonomy" id="694439"/>
    <lineage>
        <taxon>Bacteria</taxon>
        <taxon>Thermotogati</taxon>
        <taxon>Deinococcota</taxon>
        <taxon>Deinococci</taxon>
        <taxon>Deinococcales</taxon>
        <taxon>Deinococcaceae</taxon>
        <taxon>Deinococcus</taxon>
    </lineage>
</organism>
<feature type="domain" description="ABM" evidence="2">
    <location>
        <begin position="2"/>
        <end position="94"/>
    </location>
</feature>
<dbReference type="EC" id="1.14.-.-" evidence="3"/>
<dbReference type="AlphaFoldDB" id="A0AAU7UAY5"/>
<dbReference type="GO" id="GO:0004497">
    <property type="term" value="F:monooxygenase activity"/>
    <property type="evidence" value="ECO:0007669"/>
    <property type="project" value="UniProtKB-KW"/>
</dbReference>
<dbReference type="EMBL" id="CP158299">
    <property type="protein sequence ID" value="XBV85626.1"/>
    <property type="molecule type" value="Genomic_DNA"/>
</dbReference>
<name>A0AAU7UAY5_9DEIO</name>
<dbReference type="Pfam" id="PF03992">
    <property type="entry name" value="ABM"/>
    <property type="match status" value="1"/>
</dbReference>
<dbReference type="InterPro" id="IPR007138">
    <property type="entry name" value="ABM_dom"/>
</dbReference>
<dbReference type="PANTHER" id="PTHR34474:SF2">
    <property type="entry name" value="SIGNAL TRANSDUCTION PROTEIN TRAP"/>
    <property type="match status" value="1"/>
</dbReference>
<dbReference type="PROSITE" id="PS51725">
    <property type="entry name" value="ABM"/>
    <property type="match status" value="1"/>
</dbReference>
<keyword evidence="3" id="KW-0560">Oxidoreductase</keyword>
<dbReference type="KEGG" id="dsc:ABOD76_19725"/>
<keyword evidence="3" id="KW-0503">Monooxygenase</keyword>
<sequence length="118" mass="13354">MITVMNRISVSPEYAEQFEQRFADRARMVDQMPGFVSNQVLRPVAPGDPYIVLTWWESREAFDAWTRSDAFTQGHARSSTLPKEAFSGPNRLEVHEVLQDSSRPDLVPEPKGQPIGGH</sequence>
<accession>A0AAU7UAY5</accession>